<dbReference type="GeneID" id="121399705"/>
<dbReference type="InterPro" id="IPR034743">
    <property type="entry name" value="RH1"/>
</dbReference>
<dbReference type="Gene3D" id="1.20.58.1770">
    <property type="match status" value="1"/>
</dbReference>
<dbReference type="PROSITE" id="PS51776">
    <property type="entry name" value="RH1"/>
    <property type="match status" value="1"/>
</dbReference>
<dbReference type="Proteomes" id="UP000186698">
    <property type="component" value="Chromosome 2L"/>
</dbReference>
<reference evidence="6" key="1">
    <citation type="submission" date="2025-08" db="UniProtKB">
        <authorList>
            <consortium name="RefSeq"/>
        </authorList>
    </citation>
    <scope>IDENTIFICATION</scope>
    <source>
        <strain evidence="6">J_2021</strain>
        <tissue evidence="6">Erythrocytes</tissue>
    </source>
</reference>
<evidence type="ECO:0000256" key="1">
    <source>
        <dbReference type="ARBA" id="ARBA00004496"/>
    </source>
</evidence>
<dbReference type="Gene3D" id="2.130.10.10">
    <property type="entry name" value="YVTN repeat-like/Quinoprotein amine dehydrogenase"/>
    <property type="match status" value="1"/>
</dbReference>
<name>A0A8J1M660_XENLA</name>
<keyword evidence="3" id="KW-0677">Repeat</keyword>
<evidence type="ECO:0000256" key="3">
    <source>
        <dbReference type="ARBA" id="ARBA00022737"/>
    </source>
</evidence>
<accession>A0A8J1M660</accession>
<dbReference type="GO" id="GO:0007309">
    <property type="term" value="P:oocyte axis specification"/>
    <property type="evidence" value="ECO:0007669"/>
    <property type="project" value="TreeGrafter"/>
</dbReference>
<keyword evidence="5" id="KW-1185">Reference proteome</keyword>
<dbReference type="InterPro" id="IPR015943">
    <property type="entry name" value="WD40/YVTN_repeat-like_dom_sf"/>
</dbReference>
<dbReference type="PANTHER" id="PTHR46853:SF1">
    <property type="entry name" value="METHYLOSOME PROTEIN 50"/>
    <property type="match status" value="1"/>
</dbReference>
<sequence>MAAVCLGAELQTLTEQYGPDAAVSGVVPQVLRVLELLESYVGGSGRERGCTEEEMLIRAVHSISRSSCLKLRRKSMFYRISCRSSHEENQKLLGQLAERKSKEDFCASDTIPTSGTWHPEKDDTFACGDKTGNVSLVNLKNPNSAQTSAVHSQSITGLAYSFHMYHLYFAFFSVCVVIL</sequence>
<dbReference type="InterPro" id="IPR052139">
    <property type="entry name" value="Methylosome_Comp_WDR77"/>
</dbReference>
<protein>
    <submittedName>
        <fullName evidence="6">Methylosome protein 50-like</fullName>
    </submittedName>
</protein>
<dbReference type="PANTHER" id="PTHR46853">
    <property type="entry name" value="METHYLOSOME PROTEIN 50"/>
    <property type="match status" value="1"/>
</dbReference>
<dbReference type="AlphaFoldDB" id="A0A8J1M660"/>
<dbReference type="GO" id="GO:0034709">
    <property type="term" value="C:methylosome"/>
    <property type="evidence" value="ECO:0007669"/>
    <property type="project" value="TreeGrafter"/>
</dbReference>
<dbReference type="KEGG" id="xla:121399705"/>
<comment type="subcellular location">
    <subcellularLocation>
        <location evidence="1">Cytoplasm</location>
    </subcellularLocation>
</comment>
<dbReference type="InterPro" id="IPR036322">
    <property type="entry name" value="WD40_repeat_dom_sf"/>
</dbReference>
<evidence type="ECO:0000259" key="4">
    <source>
        <dbReference type="PROSITE" id="PS51776"/>
    </source>
</evidence>
<evidence type="ECO:0000256" key="2">
    <source>
        <dbReference type="ARBA" id="ARBA00022490"/>
    </source>
</evidence>
<gene>
    <name evidence="6" type="primary">LOC121399705</name>
</gene>
<proteinExistence type="predicted"/>
<dbReference type="OrthoDB" id="10069524at2759"/>
<dbReference type="Pfam" id="PF09744">
    <property type="entry name" value="RH1"/>
    <property type="match status" value="1"/>
</dbReference>
<evidence type="ECO:0000313" key="6">
    <source>
        <dbReference type="RefSeq" id="XP_041437177.1"/>
    </source>
</evidence>
<organism evidence="5 6">
    <name type="scientific">Xenopus laevis</name>
    <name type="common">African clawed frog</name>
    <dbReference type="NCBI Taxonomy" id="8355"/>
    <lineage>
        <taxon>Eukaryota</taxon>
        <taxon>Metazoa</taxon>
        <taxon>Chordata</taxon>
        <taxon>Craniata</taxon>
        <taxon>Vertebrata</taxon>
        <taxon>Euteleostomi</taxon>
        <taxon>Amphibia</taxon>
        <taxon>Batrachia</taxon>
        <taxon>Anura</taxon>
        <taxon>Pipoidea</taxon>
        <taxon>Pipidae</taxon>
        <taxon>Xenopodinae</taxon>
        <taxon>Xenopus</taxon>
        <taxon>Xenopus</taxon>
    </lineage>
</organism>
<dbReference type="RefSeq" id="XP_041437177.1">
    <property type="nucleotide sequence ID" value="XM_041581243.1"/>
</dbReference>
<keyword evidence="2" id="KW-0963">Cytoplasm</keyword>
<evidence type="ECO:0000313" key="5">
    <source>
        <dbReference type="Proteomes" id="UP000186698"/>
    </source>
</evidence>
<dbReference type="SUPFAM" id="SSF50978">
    <property type="entry name" value="WD40 repeat-like"/>
    <property type="match status" value="1"/>
</dbReference>
<feature type="domain" description="RH1" evidence="4">
    <location>
        <begin position="1"/>
        <end position="73"/>
    </location>
</feature>